<dbReference type="HOGENOM" id="CLU_3345578_0_0_6"/>
<protein>
    <submittedName>
        <fullName evidence="1">Uncharacterized protein</fullName>
    </submittedName>
</protein>
<name>W0QCW6_9PAST</name>
<accession>W0QCW6</accession>
<dbReference type="EMBL" id="CP006943">
    <property type="protein sequence ID" value="AHG76142.1"/>
    <property type="molecule type" value="Genomic_DNA"/>
</dbReference>
<dbReference type="KEGG" id="mvi:X808_16210"/>
<sequence length="37" mass="4200">MVCVVHLIKIALFGMRALCRFSALLSCPILYKICLIF</sequence>
<keyword evidence="2" id="KW-1185">Reference proteome</keyword>
<dbReference type="AlphaFoldDB" id="W0QCW6"/>
<evidence type="ECO:0000313" key="2">
    <source>
        <dbReference type="Proteomes" id="UP000066995"/>
    </source>
</evidence>
<organism evidence="1 2">
    <name type="scientific">Mannheimia varigena USDA-ARS-USMARC-1296</name>
    <dbReference type="NCBI Taxonomy" id="1433287"/>
    <lineage>
        <taxon>Bacteria</taxon>
        <taxon>Pseudomonadati</taxon>
        <taxon>Pseudomonadota</taxon>
        <taxon>Gammaproteobacteria</taxon>
        <taxon>Pasteurellales</taxon>
        <taxon>Pasteurellaceae</taxon>
        <taxon>Mannheimia</taxon>
    </lineage>
</organism>
<dbReference type="Proteomes" id="UP000066995">
    <property type="component" value="Chromosome"/>
</dbReference>
<reference evidence="1 2" key="1">
    <citation type="submission" date="2013-12" db="EMBL/GenBank/DDBJ databases">
        <title>Annotation of the Mannheimia varigena USDA-ARS-USMARC-1296 complete genome.</title>
        <authorList>
            <person name="Harhay G.P."/>
            <person name="Clawson M.L."/>
            <person name="Murray R.W."/>
            <person name="Lubbers B.V."/>
            <person name="Heaton M.P."/>
            <person name="Chitko-Mckown C.G."/>
            <person name="Harhay D.M."/>
            <person name="Smith T.P.L."/>
        </authorList>
    </citation>
    <scope>NUCLEOTIDE SEQUENCE [LARGE SCALE GENOMIC DNA]</scope>
    <source>
        <strain evidence="1 2">USDA-ARS-USMARC-1296</strain>
    </source>
</reference>
<evidence type="ECO:0000313" key="1">
    <source>
        <dbReference type="EMBL" id="AHG76142.1"/>
    </source>
</evidence>
<proteinExistence type="predicted"/>
<gene>
    <name evidence="1" type="ORF">X808_16210</name>
</gene>